<dbReference type="SUPFAM" id="SSF56112">
    <property type="entry name" value="Protein kinase-like (PK-like)"/>
    <property type="match status" value="1"/>
</dbReference>
<reference evidence="6 7" key="1">
    <citation type="journal article" date="2015" name="Sci. Rep.">
        <title>Genome of the facultative scuticociliatosis pathogen Pseudocohnilembus persalinus provides insight into its virulence through horizontal gene transfer.</title>
        <authorList>
            <person name="Xiong J."/>
            <person name="Wang G."/>
            <person name="Cheng J."/>
            <person name="Tian M."/>
            <person name="Pan X."/>
            <person name="Warren A."/>
            <person name="Jiang C."/>
            <person name="Yuan D."/>
            <person name="Miao W."/>
        </authorList>
    </citation>
    <scope>NUCLEOTIDE SEQUENCE [LARGE SCALE GENOMIC DNA]</scope>
    <source>
        <strain evidence="6">36N120E</strain>
    </source>
</reference>
<dbReference type="InterPro" id="IPR019775">
    <property type="entry name" value="WD40_repeat_CS"/>
</dbReference>
<feature type="repeat" description="WD" evidence="3">
    <location>
        <begin position="1309"/>
        <end position="1350"/>
    </location>
</feature>
<dbReference type="OMA" id="NNDESAH"/>
<dbReference type="PANTHER" id="PTHR19848">
    <property type="entry name" value="WD40 REPEAT PROTEIN"/>
    <property type="match status" value="1"/>
</dbReference>
<dbReference type="PROSITE" id="PS00108">
    <property type="entry name" value="PROTEIN_KINASE_ST"/>
    <property type="match status" value="1"/>
</dbReference>
<dbReference type="InterPro" id="IPR011047">
    <property type="entry name" value="Quinoprotein_ADH-like_sf"/>
</dbReference>
<feature type="region of interest" description="Disordered" evidence="4">
    <location>
        <begin position="1797"/>
        <end position="1825"/>
    </location>
</feature>
<dbReference type="GO" id="GO:0005524">
    <property type="term" value="F:ATP binding"/>
    <property type="evidence" value="ECO:0007669"/>
    <property type="project" value="InterPro"/>
</dbReference>
<protein>
    <submittedName>
        <fullName evidence="6">WD40-repeat-containing domain</fullName>
    </submittedName>
</protein>
<feature type="repeat" description="WD" evidence="3">
    <location>
        <begin position="1258"/>
        <end position="1299"/>
    </location>
</feature>
<dbReference type="Pfam" id="PF00400">
    <property type="entry name" value="WD40"/>
    <property type="match status" value="8"/>
</dbReference>
<dbReference type="PROSITE" id="PS00678">
    <property type="entry name" value="WD_REPEATS_1"/>
    <property type="match status" value="3"/>
</dbReference>
<sequence length="1894" mass="222747">MNISIGDDIGSDMDSLLAGASQTYYPNQTKILNNTNNNNINNMNKNNEININLGNLNNMNRSRNLNNEIMEKIQEKLRSTNISGEQSKEGGSSQQSKKNKFSQIMSNSNNNNNNNNCSSCFSGSGFLEQKKERQTIQVIGKGGYGVVKKIISIETNNRCIYAEKSFKNDNGFYDEFLRYNTLQEHFSKIGKLEELKQYCMILQKWDENQKKLYYDLGLCSLQEFMDQRSKKGVKWEKEELLYYFYFLLNFAFMMYENDFFHSDIKNANLVLDVRKDEELLTCQDLKVIDFGILSKFEFNKAQDCCTPMYFNSFKRNQGRNYRFQSKEERLKAEVYTIFRSFQELCISQISEQDPRKKEYQELFSFEIETVHDTQEKGVFKKYKPYQTKERLEKLIEGIKGDILKDFYEEGGCFKLFLDFLSEKLIDEEYDVEEDLRKGFLRNEKIFPQRIHNYGIFDNQGLINNIVATKIQANREISGQLDNNKVMNQVLKDDFNDPIEVFYQLESYVEGAQCSKVTSSMEGPGEDLYEATRYFLSDEQTMQNVFLLLGEGGFGKSTFLLWLQDKISNLCLIQLSKFESLQDLENYVEDLLTIKYNNDESAHIKLLLDGYDELILNSEQQRVDISRLFNFNRFKNMKAIVTSRKCSIDIKNLEQYFVDLEVIQICIYYLRPFNEEQVQTFTKEYLQKINQKKYFYNLKTYRSISDYLSKLKSNQILKELAQVPLALRLLLQVLPNLENDIEIEHQKQLEQNLPLSEMKTKFQITQHFYSKFNFYKKFVESWVYRKVQQKFNRQMLICVLQESELRKMNLDNNIHSLQVEVSKVFQWVIKDLAFQLFVCKRICFDFYFVETKVIQQKLIQCGQGCLCPIKNKYQLKFQQLDIKTFICLFFAVSPIKMIFRGDKASLENGNFEFLHKNVFEYLVSNVFIKDIRSIYKMVLNRPDDLNMNWLADMKLNQQILDISHQNIIYQVIEYMKYRISDCEMQRKIIEVIIRFSKIDNTNRISILAANMFTIYSCFQFNFSGMDLSGIKISKAILEYGKFDHVNFQHADLSHTLLRDVCMENSDISYANMEKSNFGKILDLFHNQGTVNQVKVSPKYTYFLSCGQDTNIYLQKSKEIKNSVETIFYGHSNNVKDAQFSNDENYIVSCSYDQSIKVWNIERRSLEINIINAHDSWINSCCFSRNGKFIISGDQQGIIKVWDWKNENSNKILHFSSREHFDAITCVRFSPSNDFEFVTSSQDYTVKKWNLQEKRCDFTFEGHNGWVNSVEYNLKGDKIVTASNDCCIKQWDIVQKSEIKFQNVNRCLPMQTHHFDWIVQAKYSKKEDFIISCSYDKSIKVWDAKTMSFVVSFIGHNGPVTTIDLSKCQNYIISGGIDKKIKIWEFSGHQKVCQLSGHSHTITTCKISSDNQEVVSCDINSRIYVWKMQSGQPIFMREQPLKQYPMQVVLFSKDSRYLIGGSYDSNIYIFDKIENKLEAKLENHTKEIISLNLSEDGNILASAGSDKVVYLWDWKNGKSLVKIVNQEQVFKVQLLKDINQVVIGTYNNFFKLVKVDYEKQSVLEEKQGQFYQKNQDYYGNCGLGLKSHKMYFQESNRESYHNSSYLNKQSECICFKISNCEKFMVAGYQNLQMHLFDFKTFKETGQLNDFYVNYVNSENVKKLAFSHDAKQIIGIKENKVKIWSIEGKLLQILNHSYDNLVCMDISSDSKYIIFGGISKSLFFFKKNELDFQGSLRSSQKEKIENEDVELDLDENQRENVENEIDLEVEENHENEIQEHMESMEQKKAKELEFIQQLREGKENKQNKDKNNDINSINNNNNNNNNNTNSLLVGQIKYMMGDSNNKDNFVPYRYFNIIGYNKRKLFLKNLKYKNLKNCDADNMKLIKQYTQFNHYFQ</sequence>
<dbReference type="SUPFAM" id="SSF101908">
    <property type="entry name" value="Putative isomerase YbhE"/>
    <property type="match status" value="1"/>
</dbReference>
<dbReference type="EMBL" id="LDAU01000210">
    <property type="protein sequence ID" value="KRW99551.1"/>
    <property type="molecule type" value="Genomic_DNA"/>
</dbReference>
<proteinExistence type="predicted"/>
<keyword evidence="1 3" id="KW-0853">WD repeat</keyword>
<dbReference type="SUPFAM" id="SSF52540">
    <property type="entry name" value="P-loop containing nucleoside triphosphate hydrolases"/>
    <property type="match status" value="1"/>
</dbReference>
<dbReference type="CDD" id="cd00200">
    <property type="entry name" value="WD40"/>
    <property type="match status" value="1"/>
</dbReference>
<dbReference type="InterPro" id="IPR020472">
    <property type="entry name" value="WD40_PAC1"/>
</dbReference>
<dbReference type="Gene3D" id="2.130.10.10">
    <property type="entry name" value="YVTN repeat-like/Quinoprotein amine dehydrogenase"/>
    <property type="match status" value="4"/>
</dbReference>
<keyword evidence="2" id="KW-0677">Repeat</keyword>
<feature type="repeat" description="WD" evidence="3">
    <location>
        <begin position="1215"/>
        <end position="1257"/>
    </location>
</feature>
<accession>A0A0V0QBP0</accession>
<dbReference type="SUPFAM" id="SSF50998">
    <property type="entry name" value="Quinoprotein alcohol dehydrogenase-like"/>
    <property type="match status" value="1"/>
</dbReference>
<evidence type="ECO:0000259" key="5">
    <source>
        <dbReference type="PROSITE" id="PS50011"/>
    </source>
</evidence>
<dbReference type="InterPro" id="IPR036322">
    <property type="entry name" value="WD40_repeat_dom_sf"/>
</dbReference>
<feature type="repeat" description="WD" evidence="3">
    <location>
        <begin position="1393"/>
        <end position="1434"/>
    </location>
</feature>
<dbReference type="SMART" id="SM00320">
    <property type="entry name" value="WD40"/>
    <property type="match status" value="12"/>
</dbReference>
<dbReference type="InterPro" id="IPR008271">
    <property type="entry name" value="Ser/Thr_kinase_AS"/>
</dbReference>
<dbReference type="PROSITE" id="PS50082">
    <property type="entry name" value="WD_REPEATS_2"/>
    <property type="match status" value="8"/>
</dbReference>
<feature type="compositionally biased region" description="Low complexity" evidence="4">
    <location>
        <begin position="1810"/>
        <end position="1825"/>
    </location>
</feature>
<evidence type="ECO:0000256" key="3">
    <source>
        <dbReference type="PROSITE-ProRule" id="PRU00221"/>
    </source>
</evidence>
<feature type="repeat" description="WD" evidence="3">
    <location>
        <begin position="1126"/>
        <end position="1167"/>
    </location>
</feature>
<dbReference type="PRINTS" id="PR00320">
    <property type="entry name" value="GPROTEINBRPT"/>
</dbReference>
<feature type="repeat" description="WD" evidence="3">
    <location>
        <begin position="1169"/>
        <end position="1210"/>
    </location>
</feature>
<dbReference type="OrthoDB" id="24966at2759"/>
<feature type="compositionally biased region" description="Basic and acidic residues" evidence="4">
    <location>
        <begin position="1797"/>
        <end position="1809"/>
    </location>
</feature>
<dbReference type="InterPro" id="IPR011009">
    <property type="entry name" value="Kinase-like_dom_sf"/>
</dbReference>
<gene>
    <name evidence="6" type="ORF">PPERSA_02409</name>
</gene>
<dbReference type="InterPro" id="IPR027417">
    <property type="entry name" value="P-loop_NTPase"/>
</dbReference>
<feature type="domain" description="Protein kinase" evidence="5">
    <location>
        <begin position="133"/>
        <end position="454"/>
    </location>
</feature>
<dbReference type="PANTHER" id="PTHR19848:SF8">
    <property type="entry name" value="F-BOX AND WD REPEAT DOMAIN CONTAINING 7"/>
    <property type="match status" value="1"/>
</dbReference>
<dbReference type="SMART" id="SM00220">
    <property type="entry name" value="S_TKc"/>
    <property type="match status" value="1"/>
</dbReference>
<dbReference type="PROSITE" id="PS50294">
    <property type="entry name" value="WD_REPEATS_REGION"/>
    <property type="match status" value="7"/>
</dbReference>
<dbReference type="GO" id="GO:0004672">
    <property type="term" value="F:protein kinase activity"/>
    <property type="evidence" value="ECO:0007669"/>
    <property type="project" value="InterPro"/>
</dbReference>
<feature type="repeat" description="WD" evidence="3">
    <location>
        <begin position="1351"/>
        <end position="1392"/>
    </location>
</feature>
<dbReference type="InParanoid" id="A0A0V0QBP0"/>
<evidence type="ECO:0000256" key="1">
    <source>
        <dbReference type="ARBA" id="ARBA00022574"/>
    </source>
</evidence>
<feature type="repeat" description="WD" evidence="3">
    <location>
        <begin position="1479"/>
        <end position="1520"/>
    </location>
</feature>
<evidence type="ECO:0000313" key="6">
    <source>
        <dbReference type="EMBL" id="KRW99551.1"/>
    </source>
</evidence>
<dbReference type="Gene3D" id="2.160.20.80">
    <property type="entry name" value="E3 ubiquitin-protein ligase SopA"/>
    <property type="match status" value="1"/>
</dbReference>
<dbReference type="PROSITE" id="PS50011">
    <property type="entry name" value="PROTEIN_KINASE_DOM"/>
    <property type="match status" value="1"/>
</dbReference>
<name>A0A0V0QBP0_PSEPJ</name>
<feature type="region of interest" description="Disordered" evidence="4">
    <location>
        <begin position="81"/>
        <end position="110"/>
    </location>
</feature>
<comment type="caution">
    <text evidence="6">The sequence shown here is derived from an EMBL/GenBank/DDBJ whole genome shotgun (WGS) entry which is preliminary data.</text>
</comment>
<evidence type="ECO:0000313" key="7">
    <source>
        <dbReference type="Proteomes" id="UP000054937"/>
    </source>
</evidence>
<dbReference type="InterPro" id="IPR001646">
    <property type="entry name" value="5peptide_repeat"/>
</dbReference>
<dbReference type="InterPro" id="IPR015943">
    <property type="entry name" value="WD40/YVTN_repeat-like_dom_sf"/>
</dbReference>
<dbReference type="Gene3D" id="1.10.510.10">
    <property type="entry name" value="Transferase(Phosphotransferase) domain 1"/>
    <property type="match status" value="1"/>
</dbReference>
<dbReference type="SUPFAM" id="SSF50978">
    <property type="entry name" value="WD40 repeat-like"/>
    <property type="match status" value="1"/>
</dbReference>
<dbReference type="InterPro" id="IPR001680">
    <property type="entry name" value="WD40_rpt"/>
</dbReference>
<keyword evidence="7" id="KW-1185">Reference proteome</keyword>
<dbReference type="SUPFAM" id="SSF141571">
    <property type="entry name" value="Pentapeptide repeat-like"/>
    <property type="match status" value="1"/>
</dbReference>
<evidence type="ECO:0000256" key="4">
    <source>
        <dbReference type="SAM" id="MobiDB-lite"/>
    </source>
</evidence>
<organism evidence="6 7">
    <name type="scientific">Pseudocohnilembus persalinus</name>
    <name type="common">Ciliate</name>
    <dbReference type="NCBI Taxonomy" id="266149"/>
    <lineage>
        <taxon>Eukaryota</taxon>
        <taxon>Sar</taxon>
        <taxon>Alveolata</taxon>
        <taxon>Ciliophora</taxon>
        <taxon>Intramacronucleata</taxon>
        <taxon>Oligohymenophorea</taxon>
        <taxon>Scuticociliatia</taxon>
        <taxon>Philasterida</taxon>
        <taxon>Pseudocohnilembidae</taxon>
        <taxon>Pseudocohnilembus</taxon>
    </lineage>
</organism>
<feature type="compositionally biased region" description="Low complexity" evidence="4">
    <location>
        <begin position="83"/>
        <end position="96"/>
    </location>
</feature>
<dbReference type="InterPro" id="IPR000719">
    <property type="entry name" value="Prot_kinase_dom"/>
</dbReference>
<dbReference type="Proteomes" id="UP000054937">
    <property type="component" value="Unassembled WGS sequence"/>
</dbReference>
<dbReference type="Pfam" id="PF00805">
    <property type="entry name" value="Pentapeptide"/>
    <property type="match status" value="1"/>
</dbReference>
<evidence type="ECO:0000256" key="2">
    <source>
        <dbReference type="ARBA" id="ARBA00022737"/>
    </source>
</evidence>